<dbReference type="EMBL" id="JAAMPU010000100">
    <property type="protein sequence ID" value="NMH27423.1"/>
    <property type="molecule type" value="Genomic_DNA"/>
</dbReference>
<dbReference type="GO" id="GO:0004553">
    <property type="term" value="F:hydrolase activity, hydrolyzing O-glycosyl compounds"/>
    <property type="evidence" value="ECO:0007669"/>
    <property type="project" value="InterPro"/>
</dbReference>
<sequence length="927" mass="104722">MKIQYQFLLLCWCMVIAQHPARTSIDLSGKWEMALDPNNTGTAQKWFAHTLEDTVLFPGTLDSNQKGTRNKDTTLLHLNRLYMYEGIAWYRKKITIPNNFRDKHIELFLERTKSSKIWIDGNPVGSSRLLESPQTFDVSAYLTPGEHYICIRINNDLKLTPYGNVHIYSDDTQTNWNGIIGKIALEASAKNHITNLQVYPDVENQKIDIELSVNKKPKDKTISVELYLEKTHNGKTVKLNPKKVTVPNSDIIKLDYTFTGSDLDLWDEFNQPMYQLKVVLPDYPDDKTVSFGMRSFKADGTKFTVNGRTAFLRGKHEAAVFPITGYTPTDVADWVKVYRIAKSYGINHYRFHSYCPPEAAFTAADQEGIYIQVELPFWGGMETDSVATMQKEEAFALLKAYGNHPSFVLFSPGNEIWSGHDNVEKNMVAIKAFDRRHLYAIGSNNNIGYTEPRSYADFFIGARTPYDGDSQSAHTRLTHAFADADQGGILNTRIPSTDRTFDYAVSRLKIPLISHEIGQYQIYPDYSEITKYTGVLKPWNLETFRSKLKKAGMLDQAGAFQKASGAWAALCYKAEMETAIRTKNLAGFQLLDLQDFPGQGTALIGVLDAFMASKNVISPENWRQSCDAIVLLLEFPKYCYTSGEEFRSKLVVANYSAQNINKTVRWEIKRADGSVFRQGFFPSAEIKNDGLSGLGEITADLSSITKPEKLTVSVSFGQTDISNTYSIWVYPKPTTVRIPKGISIAEKLDQLTLKKLAQGEKVLLFPKTADVAKNSFAGHFPPEFWNYGMFKSISESNKKPVSSGTLGLLMDPSHPVFNSFPTDSHTDWNWFSIVKASNSLMLDETENSYRPIIQVIDNLERNHKLGLVFEFRVGKGKLLVCMSRLPDLPQVPEATQLYRSLLDYMESGKFNPTYQISPEKLSLVFGH</sequence>
<dbReference type="Gene3D" id="3.20.20.80">
    <property type="entry name" value="Glycosidases"/>
    <property type="match status" value="1"/>
</dbReference>
<dbReference type="Pfam" id="PF00703">
    <property type="entry name" value="Glyco_hydro_2"/>
    <property type="match status" value="1"/>
</dbReference>
<evidence type="ECO:0000313" key="4">
    <source>
        <dbReference type="EMBL" id="NMH27423.1"/>
    </source>
</evidence>
<comment type="caution">
    <text evidence="4">The sequence shown here is derived from an EMBL/GenBank/DDBJ whole genome shotgun (WGS) entry which is preliminary data.</text>
</comment>
<dbReference type="SUPFAM" id="SSF49785">
    <property type="entry name" value="Galactose-binding domain-like"/>
    <property type="match status" value="1"/>
</dbReference>
<dbReference type="GO" id="GO:0005975">
    <property type="term" value="P:carbohydrate metabolic process"/>
    <property type="evidence" value="ECO:0007669"/>
    <property type="project" value="InterPro"/>
</dbReference>
<dbReference type="RefSeq" id="WP_169526421.1">
    <property type="nucleotide sequence ID" value="NZ_JAAMPU010000100.1"/>
</dbReference>
<dbReference type="InterPro" id="IPR013783">
    <property type="entry name" value="Ig-like_fold"/>
</dbReference>
<feature type="domain" description="Glycoside hydrolase family 2 immunoglobulin-like beta-sandwich" evidence="2">
    <location>
        <begin position="192"/>
        <end position="294"/>
    </location>
</feature>
<comment type="similarity">
    <text evidence="1">Belongs to the glycosyl hydrolase 2 family.</text>
</comment>
<protein>
    <submittedName>
        <fullName evidence="4">Beta-galactosidase</fullName>
    </submittedName>
</protein>
<organism evidence="4 5">
    <name type="scientific">Flavobacterium silvaticum</name>
    <dbReference type="NCBI Taxonomy" id="1852020"/>
    <lineage>
        <taxon>Bacteria</taxon>
        <taxon>Pseudomonadati</taxon>
        <taxon>Bacteroidota</taxon>
        <taxon>Flavobacteriia</taxon>
        <taxon>Flavobacteriales</taxon>
        <taxon>Flavobacteriaceae</taxon>
        <taxon>Flavobacterium</taxon>
    </lineage>
</organism>
<dbReference type="PANTHER" id="PTHR42732:SF1">
    <property type="entry name" value="BETA-MANNOSIDASE"/>
    <property type="match status" value="1"/>
</dbReference>
<dbReference type="Gene3D" id="2.60.120.260">
    <property type="entry name" value="Galactose-binding domain-like"/>
    <property type="match status" value="1"/>
</dbReference>
<dbReference type="InterPro" id="IPR017853">
    <property type="entry name" value="GH"/>
</dbReference>
<dbReference type="AlphaFoldDB" id="A0A972FKH4"/>
<dbReference type="Pfam" id="PF02837">
    <property type="entry name" value="Glyco_hydro_2_N"/>
    <property type="match status" value="1"/>
</dbReference>
<proteinExistence type="inferred from homology"/>
<dbReference type="PANTHER" id="PTHR42732">
    <property type="entry name" value="BETA-GALACTOSIDASE"/>
    <property type="match status" value="1"/>
</dbReference>
<dbReference type="InterPro" id="IPR006102">
    <property type="entry name" value="Ig-like_GH2"/>
</dbReference>
<dbReference type="InterPro" id="IPR006104">
    <property type="entry name" value="Glyco_hydro_2_N"/>
</dbReference>
<feature type="domain" description="Glycosyl hydrolases family 2 sugar binding" evidence="3">
    <location>
        <begin position="27"/>
        <end position="183"/>
    </location>
</feature>
<name>A0A972FKH4_9FLAO</name>
<dbReference type="Proteomes" id="UP000712080">
    <property type="component" value="Unassembled WGS sequence"/>
</dbReference>
<keyword evidence="5" id="KW-1185">Reference proteome</keyword>
<accession>A0A972FKH4</accession>
<dbReference type="Gene3D" id="2.60.40.10">
    <property type="entry name" value="Immunoglobulins"/>
    <property type="match status" value="1"/>
</dbReference>
<dbReference type="InterPro" id="IPR008979">
    <property type="entry name" value="Galactose-bd-like_sf"/>
</dbReference>
<evidence type="ECO:0000256" key="1">
    <source>
        <dbReference type="ARBA" id="ARBA00007401"/>
    </source>
</evidence>
<evidence type="ECO:0000259" key="2">
    <source>
        <dbReference type="Pfam" id="PF00703"/>
    </source>
</evidence>
<gene>
    <name evidence="4" type="ORF">G6047_05205</name>
</gene>
<evidence type="ECO:0000313" key="5">
    <source>
        <dbReference type="Proteomes" id="UP000712080"/>
    </source>
</evidence>
<dbReference type="InterPro" id="IPR051913">
    <property type="entry name" value="GH2_Domain-Containing"/>
</dbReference>
<evidence type="ECO:0000259" key="3">
    <source>
        <dbReference type="Pfam" id="PF02837"/>
    </source>
</evidence>
<dbReference type="SUPFAM" id="SSF51445">
    <property type="entry name" value="(Trans)glycosidases"/>
    <property type="match status" value="1"/>
</dbReference>
<reference evidence="4" key="1">
    <citation type="submission" date="2020-02" db="EMBL/GenBank/DDBJ databases">
        <title>Flavobacterium sp. genome.</title>
        <authorList>
            <person name="Jung H.S."/>
            <person name="Baek J.H."/>
            <person name="Jeon C.O."/>
        </authorList>
    </citation>
    <scope>NUCLEOTIDE SEQUENCE</scope>
    <source>
        <strain evidence="4">SE-s28</strain>
    </source>
</reference>